<proteinExistence type="predicted"/>
<keyword evidence="4" id="KW-0175">Coiled coil</keyword>
<dbReference type="InterPro" id="IPR036890">
    <property type="entry name" value="HATPase_C_sf"/>
</dbReference>
<dbReference type="InterPro" id="IPR011712">
    <property type="entry name" value="Sig_transdc_His_kin_sub3_dim/P"/>
</dbReference>
<evidence type="ECO:0000256" key="2">
    <source>
        <dbReference type="ARBA" id="ARBA00022777"/>
    </source>
</evidence>
<dbReference type="Gene3D" id="3.30.565.10">
    <property type="entry name" value="Histidine kinase-like ATPase, C-terminal domain"/>
    <property type="match status" value="1"/>
</dbReference>
<feature type="transmembrane region" description="Helical" evidence="6">
    <location>
        <begin position="84"/>
        <end position="114"/>
    </location>
</feature>
<keyword evidence="1" id="KW-0808">Transferase</keyword>
<sequence>MSLVDAPLSGGHAPRGRASEPTVRAMEIGQHLIALALAIIGAIRAIGDGVPAPAAVVAGIAVLAWHTAGAFLPRKTSSRNAVVWWLVGFAAVWIAAVTVSSEFVWLAFLLWLLAGHLLPLRWGLVFSAFVFAVVAIAPILHHGTTSYANLFGPLIGGIFAFGISRGYLQLLHEAAERERLVTSLKLAHAEMSELQDELAVAQREAGAIAERTRISRDIHDTIAQALSSIRLLAHAASSRTQDPAAALSLTQVETLAGDSLADVRRIVAELLPAELEDGALAAALERMLDRAREEAGIDAELHADDTLPLLPTEVEVALLRSAQSALANVRLHAAATRVVVSLIDAGDAVRMDIIDDGRGFDVAEWEHSPATGASSYGLRFMRNRLRELGGGLDIESSPGDGTALSAHLPIRTADRPGEAGHGTGGAGGAGAGAAGAGGADAGAGGGGGGAVDRTAPTDRTIPADRVLPSDPGIPNVPGIPSVPSADEEPS</sequence>
<evidence type="ECO:0000256" key="6">
    <source>
        <dbReference type="SAM" id="Phobius"/>
    </source>
</evidence>
<dbReference type="GO" id="GO:0046983">
    <property type="term" value="F:protein dimerization activity"/>
    <property type="evidence" value="ECO:0007669"/>
    <property type="project" value="InterPro"/>
</dbReference>
<dbReference type="Pfam" id="PF07730">
    <property type="entry name" value="HisKA_3"/>
    <property type="match status" value="1"/>
</dbReference>
<evidence type="ECO:0000256" key="3">
    <source>
        <dbReference type="ARBA" id="ARBA00023012"/>
    </source>
</evidence>
<dbReference type="AlphaFoldDB" id="A0A852RK86"/>
<evidence type="ECO:0000259" key="7">
    <source>
        <dbReference type="PROSITE" id="PS50109"/>
    </source>
</evidence>
<reference evidence="8 9" key="1">
    <citation type="submission" date="2020-07" db="EMBL/GenBank/DDBJ databases">
        <title>Sequencing the genomes of 1000 actinobacteria strains.</title>
        <authorList>
            <person name="Klenk H.-P."/>
        </authorList>
    </citation>
    <scope>NUCLEOTIDE SEQUENCE [LARGE SCALE GENOMIC DNA]</scope>
    <source>
        <strain evidence="8 9">DSM 17380</strain>
    </source>
</reference>
<feature type="domain" description="Histidine kinase" evidence="7">
    <location>
        <begin position="213"/>
        <end position="412"/>
    </location>
</feature>
<dbReference type="GO" id="GO:0000155">
    <property type="term" value="F:phosphorelay sensor kinase activity"/>
    <property type="evidence" value="ECO:0007669"/>
    <property type="project" value="InterPro"/>
</dbReference>
<dbReference type="InterPro" id="IPR003594">
    <property type="entry name" value="HATPase_dom"/>
</dbReference>
<keyword evidence="6" id="KW-0472">Membrane</keyword>
<evidence type="ECO:0000313" key="8">
    <source>
        <dbReference type="EMBL" id="NYD27092.1"/>
    </source>
</evidence>
<keyword evidence="6" id="KW-1133">Transmembrane helix</keyword>
<keyword evidence="6" id="KW-0812">Transmembrane</keyword>
<feature type="transmembrane region" description="Helical" evidence="6">
    <location>
        <begin position="120"/>
        <end position="140"/>
    </location>
</feature>
<feature type="transmembrane region" description="Helical" evidence="6">
    <location>
        <begin position="52"/>
        <end position="72"/>
    </location>
</feature>
<feature type="coiled-coil region" evidence="4">
    <location>
        <begin position="177"/>
        <end position="211"/>
    </location>
</feature>
<dbReference type="RefSeq" id="WP_202229145.1">
    <property type="nucleotide sequence ID" value="NZ_BAAALZ010000001.1"/>
</dbReference>
<evidence type="ECO:0000256" key="1">
    <source>
        <dbReference type="ARBA" id="ARBA00022679"/>
    </source>
</evidence>
<feature type="transmembrane region" description="Helical" evidence="6">
    <location>
        <begin position="147"/>
        <end position="168"/>
    </location>
</feature>
<dbReference type="PIRSF" id="PIRSF037434">
    <property type="entry name" value="STHK_ChrS"/>
    <property type="match status" value="1"/>
</dbReference>
<dbReference type="InterPro" id="IPR050482">
    <property type="entry name" value="Sensor_HK_TwoCompSys"/>
</dbReference>
<organism evidence="8 9">
    <name type="scientific">Leucobacter aridicollis</name>
    <dbReference type="NCBI Taxonomy" id="283878"/>
    <lineage>
        <taxon>Bacteria</taxon>
        <taxon>Bacillati</taxon>
        <taxon>Actinomycetota</taxon>
        <taxon>Actinomycetes</taxon>
        <taxon>Micrococcales</taxon>
        <taxon>Microbacteriaceae</taxon>
        <taxon>Leucobacter</taxon>
    </lineage>
</organism>
<dbReference type="Gene3D" id="1.20.5.1930">
    <property type="match status" value="1"/>
</dbReference>
<feature type="compositionally biased region" description="Gly residues" evidence="5">
    <location>
        <begin position="419"/>
        <end position="450"/>
    </location>
</feature>
<dbReference type="Pfam" id="PF02518">
    <property type="entry name" value="HATPase_c"/>
    <property type="match status" value="1"/>
</dbReference>
<keyword evidence="3" id="KW-0902">Two-component regulatory system</keyword>
<dbReference type="PANTHER" id="PTHR24421">
    <property type="entry name" value="NITRATE/NITRITE SENSOR PROTEIN NARX-RELATED"/>
    <property type="match status" value="1"/>
</dbReference>
<accession>A0A852RK86</accession>
<comment type="caution">
    <text evidence="8">The sequence shown here is derived from an EMBL/GenBank/DDBJ whole genome shotgun (WGS) entry which is preliminary data.</text>
</comment>
<dbReference type="InterPro" id="IPR005467">
    <property type="entry name" value="His_kinase_dom"/>
</dbReference>
<gene>
    <name evidence="8" type="ORF">BJ960_001895</name>
</gene>
<dbReference type="PANTHER" id="PTHR24421:SF62">
    <property type="entry name" value="SENSORY TRANSDUCTION HISTIDINE KINASE"/>
    <property type="match status" value="1"/>
</dbReference>
<name>A0A852RK86_9MICO</name>
<dbReference type="SUPFAM" id="SSF55874">
    <property type="entry name" value="ATPase domain of HSP90 chaperone/DNA topoisomerase II/histidine kinase"/>
    <property type="match status" value="1"/>
</dbReference>
<dbReference type="GO" id="GO:0016020">
    <property type="term" value="C:membrane"/>
    <property type="evidence" value="ECO:0007669"/>
    <property type="project" value="InterPro"/>
</dbReference>
<dbReference type="Proteomes" id="UP000586095">
    <property type="component" value="Unassembled WGS sequence"/>
</dbReference>
<evidence type="ECO:0000256" key="4">
    <source>
        <dbReference type="SAM" id="Coils"/>
    </source>
</evidence>
<dbReference type="InterPro" id="IPR017205">
    <property type="entry name" value="Sig_transdc_His_kinase_ChrS"/>
</dbReference>
<feature type="region of interest" description="Disordered" evidence="5">
    <location>
        <begin position="412"/>
        <end position="490"/>
    </location>
</feature>
<dbReference type="EMBL" id="JACCBD010000001">
    <property type="protein sequence ID" value="NYD27092.1"/>
    <property type="molecule type" value="Genomic_DNA"/>
</dbReference>
<feature type="region of interest" description="Disordered" evidence="5">
    <location>
        <begin position="1"/>
        <end position="20"/>
    </location>
</feature>
<evidence type="ECO:0000313" key="9">
    <source>
        <dbReference type="Proteomes" id="UP000586095"/>
    </source>
</evidence>
<keyword evidence="9" id="KW-1185">Reference proteome</keyword>
<dbReference type="PROSITE" id="PS50109">
    <property type="entry name" value="HIS_KIN"/>
    <property type="match status" value="1"/>
</dbReference>
<protein>
    <submittedName>
        <fullName evidence="8">Signal transduction histidine kinase</fullName>
    </submittedName>
</protein>
<keyword evidence="2 8" id="KW-0418">Kinase</keyword>
<evidence type="ECO:0000256" key="5">
    <source>
        <dbReference type="SAM" id="MobiDB-lite"/>
    </source>
</evidence>
<dbReference type="CDD" id="cd16917">
    <property type="entry name" value="HATPase_UhpB-NarQ-NarX-like"/>
    <property type="match status" value="1"/>
</dbReference>